<dbReference type="RefSeq" id="WP_035368723.1">
    <property type="nucleotide sequence ID" value="NZ_LR215050.1"/>
</dbReference>
<evidence type="ECO:0000313" key="2">
    <source>
        <dbReference type="Proteomes" id="UP000290909"/>
    </source>
</evidence>
<name>A0A449BLD7_9MOLU</name>
<dbReference type="EMBL" id="LR215050">
    <property type="protein sequence ID" value="VEU83245.1"/>
    <property type="molecule type" value="Genomic_DNA"/>
</dbReference>
<sequence length="174" mass="19232">MKKYILPLIIAWALIASAIGISYAYLNNYKKDDFNFNLELAPYTSSNITITNSFIRDNGTVKPITNGFKIDDDPEYYHVVFSLEVTPSEGVTFSGNESLIATVQFENATLNSLFTPIIVNTVTKVGNKYVGDVTIKFQVITPITNQTQLTALTNTVNAALATGENKININFSFQ</sequence>
<organism evidence="1 2">
    <name type="scientific">Acholeplasma hippikon</name>
    <dbReference type="NCBI Taxonomy" id="264636"/>
    <lineage>
        <taxon>Bacteria</taxon>
        <taxon>Bacillati</taxon>
        <taxon>Mycoplasmatota</taxon>
        <taxon>Mollicutes</taxon>
        <taxon>Acholeplasmatales</taxon>
        <taxon>Acholeplasmataceae</taxon>
        <taxon>Acholeplasma</taxon>
    </lineage>
</organism>
<gene>
    <name evidence="1" type="ORF">NCTC10172_01320</name>
</gene>
<reference evidence="1 2" key="1">
    <citation type="submission" date="2019-01" db="EMBL/GenBank/DDBJ databases">
        <authorList>
            <consortium name="Pathogen Informatics"/>
        </authorList>
    </citation>
    <scope>NUCLEOTIDE SEQUENCE [LARGE SCALE GENOMIC DNA]</scope>
    <source>
        <strain evidence="1 2">NCTC10172</strain>
    </source>
</reference>
<proteinExistence type="predicted"/>
<keyword evidence="2" id="KW-1185">Reference proteome</keyword>
<protein>
    <submittedName>
        <fullName evidence="1">Uncharacterized protein</fullName>
    </submittedName>
</protein>
<accession>A0A449BLD7</accession>
<dbReference type="Proteomes" id="UP000290909">
    <property type="component" value="Chromosome"/>
</dbReference>
<dbReference type="KEGG" id="ahk:NCTC10172_01320"/>
<dbReference type="AlphaFoldDB" id="A0A449BLD7"/>
<dbReference type="STRING" id="1408416.GCA_000702765_00483"/>
<evidence type="ECO:0000313" key="1">
    <source>
        <dbReference type="EMBL" id="VEU83245.1"/>
    </source>
</evidence>